<dbReference type="InterPro" id="IPR036758">
    <property type="entry name" value="At5g01610-like"/>
</dbReference>
<evidence type="ECO:0000313" key="2">
    <source>
        <dbReference type="EMBL" id="CAH9141493.1"/>
    </source>
</evidence>
<dbReference type="SUPFAM" id="SSF141562">
    <property type="entry name" value="At5g01610-like"/>
    <property type="match status" value="1"/>
</dbReference>
<evidence type="ECO:0000313" key="1">
    <source>
        <dbReference type="EMBL" id="CAH9076444.1"/>
    </source>
</evidence>
<proteinExistence type="predicted"/>
<dbReference type="PANTHER" id="PTHR31676:SF133">
    <property type="entry name" value="DUF4283 DOMAIN-CONTAINING PROTEIN"/>
    <property type="match status" value="1"/>
</dbReference>
<sequence>MSSSSMELIEKHRENAEIHTDPTVCKEKVLELLREINMPSGLLPLGDIAEVGRNLETGFVWLRQKAAREHTFEKIGKRVWYDKEVTAFVEDRRMKRVTGVQSKELLIWVTLSYIHIPDPDAGKIVFATPAGLSRSYQVSAFEDDDKN</sequence>
<protein>
    <submittedName>
        <fullName evidence="2">Uncharacterized protein</fullName>
    </submittedName>
</protein>
<dbReference type="EMBL" id="CAMAPF010001031">
    <property type="protein sequence ID" value="CAH9141493.1"/>
    <property type="molecule type" value="Genomic_DNA"/>
</dbReference>
<dbReference type="AlphaFoldDB" id="A0AAV0G187"/>
<gene>
    <name evidence="2" type="ORF">CEPIT_LOCUS39168</name>
    <name evidence="1" type="ORF">CEPIT_LOCUS5893</name>
</gene>
<dbReference type="EMBL" id="CAMAPF010000030">
    <property type="protein sequence ID" value="CAH9076444.1"/>
    <property type="molecule type" value="Genomic_DNA"/>
</dbReference>
<reference evidence="2" key="1">
    <citation type="submission" date="2022-07" db="EMBL/GenBank/DDBJ databases">
        <authorList>
            <person name="Macas J."/>
            <person name="Novak P."/>
            <person name="Neumann P."/>
        </authorList>
    </citation>
    <scope>NUCLEOTIDE SEQUENCE</scope>
</reference>
<organism evidence="2 3">
    <name type="scientific">Cuscuta epithymum</name>
    <dbReference type="NCBI Taxonomy" id="186058"/>
    <lineage>
        <taxon>Eukaryota</taxon>
        <taxon>Viridiplantae</taxon>
        <taxon>Streptophyta</taxon>
        <taxon>Embryophyta</taxon>
        <taxon>Tracheophyta</taxon>
        <taxon>Spermatophyta</taxon>
        <taxon>Magnoliopsida</taxon>
        <taxon>eudicotyledons</taxon>
        <taxon>Gunneridae</taxon>
        <taxon>Pentapetalae</taxon>
        <taxon>asterids</taxon>
        <taxon>lamiids</taxon>
        <taxon>Solanales</taxon>
        <taxon>Convolvulaceae</taxon>
        <taxon>Cuscuteae</taxon>
        <taxon>Cuscuta</taxon>
        <taxon>Cuscuta subgen. Cuscuta</taxon>
    </lineage>
</organism>
<evidence type="ECO:0000313" key="3">
    <source>
        <dbReference type="Proteomes" id="UP001152523"/>
    </source>
</evidence>
<dbReference type="Proteomes" id="UP001152523">
    <property type="component" value="Unassembled WGS sequence"/>
</dbReference>
<dbReference type="PANTHER" id="PTHR31676">
    <property type="entry name" value="T31J12.3 PROTEIN-RELATED"/>
    <property type="match status" value="1"/>
</dbReference>
<dbReference type="Pfam" id="PF04398">
    <property type="entry name" value="DUF538"/>
    <property type="match status" value="1"/>
</dbReference>
<accession>A0AAV0G187</accession>
<comment type="caution">
    <text evidence="2">The sequence shown here is derived from an EMBL/GenBank/DDBJ whole genome shotgun (WGS) entry which is preliminary data.</text>
</comment>
<dbReference type="InterPro" id="IPR007493">
    <property type="entry name" value="DUF538"/>
</dbReference>
<dbReference type="Gene3D" id="2.30.240.10">
    <property type="entry name" value="At5g01610-like"/>
    <property type="match status" value="1"/>
</dbReference>
<name>A0AAV0G187_9ASTE</name>
<keyword evidence="3" id="KW-1185">Reference proteome</keyword>